<dbReference type="GO" id="GO:0072546">
    <property type="term" value="C:EMC complex"/>
    <property type="evidence" value="ECO:0007669"/>
    <property type="project" value="InterPro"/>
</dbReference>
<evidence type="ECO:0000256" key="3">
    <source>
        <dbReference type="ARBA" id="ARBA00011276"/>
    </source>
</evidence>
<feature type="region of interest" description="Disordered" evidence="11">
    <location>
        <begin position="1"/>
        <end position="57"/>
    </location>
</feature>
<evidence type="ECO:0000256" key="1">
    <source>
        <dbReference type="ARBA" id="ARBA00004115"/>
    </source>
</evidence>
<proteinExistence type="inferred from homology"/>
<keyword evidence="9" id="KW-0472">Membrane</keyword>
<dbReference type="Proteomes" id="UP000242877">
    <property type="component" value="Unassembled WGS sequence"/>
</dbReference>
<keyword evidence="10" id="KW-0325">Glycoprotein</keyword>
<dbReference type="SMART" id="SM01100">
    <property type="entry name" value="CRAL_TRIO_N"/>
    <property type="match status" value="1"/>
</dbReference>
<dbReference type="Pfam" id="PF13360">
    <property type="entry name" value="PQQ_2"/>
    <property type="match status" value="1"/>
</dbReference>
<sequence length="1450" mass="158173">MPFGNIFKKGKHSQEKAEESKEQKPQDDAASEGSLDDIPGIDSVSDNSDSWLNGQEGHLSPEQAKAFDNFKVALQKEGLYTPAADGKPASSDDSTLLRFLRARRFDVQGGLKQFQDTEKWRRENHIDELYATIDIDSYEESRRMYPQWTGRRDKRGIPVYVFVIKHLNSKNMAAYTEKADKVPVSADKQYNESSVPNRLLRLFALYENMIQFVGPLCSSLPRPNPESPIVATTNIVDISGVGLKQFWNLKGHMQDASVLATAHYPETLDRIYIIGAPAFFPTVWGWIKRWFDPVTTSKIFILSASEVKSTLERFMPPTSFPKQYGGELDWQWGDMPNFDEPARQIAGALERVDPRTAYGDVTAPPDVNHAKSESTKPSFLVGPVKWLGDRLEILGSLAGAIRHRVVTIADQTQSAAAASSATASAAKPAAADPPATAPPRTNSTTTTTTMPPRDGITKTSTHVDAESETGEDGVHVDAHSDIEISKRLNSLLTYLPLEDVVQPVILCCSGLLLVATDTAIARHFDDEAYEIDYHHGLLGAPLQASSQSPASKTLFYFGKAVPGAKASLIYSLSEKLILGAVNPKDGAVVWRQDIASPEQSERREDSSSQAFVKPVYDGDIVVTGVDNTVASWTVLNGRLAWTTSVEGKILDIATTEDVAVLSQKGSDAIVQLLDAKTGALKWEFKCPSNEAPVKLVSTPAGIVYVSLQGPKSKIHVSTIDANSGEAKSEYSISSGSDISSPASIAYIGDDAANPVIVWADKQHKMVKINVIGSEVVHDFQIDNFGNDATVEKIRVHAPTERVSPTYILVSYETVASSWADVFEIDTTKLSASRAKTLPALQDRSIFASSSSDGNVFFTRITKSDVILYSASKDGQLARWSLPDPVDKSVTYATAEVAVRNFGWSVRFAQIHASGDWSLVLNGEQKWVRPESLTDVIAADWAIRPIEEVLAHELEVEGSQSVLGAYIHRVKRHIRDLQHLNEFLRELPLKIGAGFLPSDGTALERFDVGKKIVVATRKGRVAAIDTAQHGKVAWNTQIAQINNGKSWDVTALKCSPGVATVYTAGGEKIEIDIASGAVTNTQKSPQTTASLTFLADSTPVTVDQAGVPDFSGLSVNDKHQFVVTRSDDGRIFGWSTADPNTPAWAFAPPSNEKVIDVVSRAVNEPVASIGVVLGDRSVLYKYLNPNLILVTAVGQSSVTFYLLNGVSGQVLHSANHVNVDVTKPIASAISENWFAYSLFADVSEKSKSKGYQLVINELYESPLKNDRGELGNAVNYTNIPVPEPHVIRQSFIIAEPISIMAATQTRQGITMRNLVVYLPESGSLAAIPRIMLNARRPVGRDPTPAETEEGLIPYAPYLEIDGRWYLSHARDVRNVKHIITSPTMLESTGLIFAFGDLDLFGTRVHPSMAFDVLGKGFNKVQLVLTVVGLAVGVAMLQPIATKKQINLMWKN</sequence>
<evidence type="ECO:0000256" key="5">
    <source>
        <dbReference type="ARBA" id="ARBA00022692"/>
    </source>
</evidence>
<evidence type="ECO:0000256" key="10">
    <source>
        <dbReference type="ARBA" id="ARBA00023180"/>
    </source>
</evidence>
<feature type="domain" description="CRAL-TRIO" evidence="12">
    <location>
        <begin position="137"/>
        <end position="332"/>
    </location>
</feature>
<dbReference type="InterPro" id="IPR036322">
    <property type="entry name" value="WD40_repeat_dom_sf"/>
</dbReference>
<feature type="compositionally biased region" description="Basic and acidic residues" evidence="11">
    <location>
        <begin position="12"/>
        <end position="27"/>
    </location>
</feature>
<name>A0A167XGF3_9EURO</name>
<dbReference type="VEuPathDB" id="FungiDB:AAP_04011"/>
<evidence type="ECO:0000259" key="12">
    <source>
        <dbReference type="PROSITE" id="PS50191"/>
    </source>
</evidence>
<dbReference type="InterPro" id="IPR001251">
    <property type="entry name" value="CRAL-TRIO_dom"/>
</dbReference>
<gene>
    <name evidence="13" type="ORF">AAP_04011</name>
</gene>
<dbReference type="Gene3D" id="2.130.10.10">
    <property type="entry name" value="YVTN repeat-like/Quinoprotein amine dehydrogenase"/>
    <property type="match status" value="1"/>
</dbReference>
<dbReference type="SUPFAM" id="SSF50998">
    <property type="entry name" value="Quinoprotein alcohol dehydrogenase-like"/>
    <property type="match status" value="1"/>
</dbReference>
<dbReference type="SMART" id="SM00564">
    <property type="entry name" value="PQQ"/>
    <property type="match status" value="4"/>
</dbReference>
<evidence type="ECO:0000256" key="9">
    <source>
        <dbReference type="ARBA" id="ARBA00023136"/>
    </source>
</evidence>
<dbReference type="Gene3D" id="3.40.525.10">
    <property type="entry name" value="CRAL-TRIO lipid binding domain"/>
    <property type="match status" value="1"/>
</dbReference>
<evidence type="ECO:0000256" key="11">
    <source>
        <dbReference type="SAM" id="MobiDB-lite"/>
    </source>
</evidence>
<comment type="similarity">
    <text evidence="2">Belongs to the EMC1 family.</text>
</comment>
<dbReference type="SUPFAM" id="SSF46938">
    <property type="entry name" value="CRAL/TRIO N-terminal domain"/>
    <property type="match status" value="1"/>
</dbReference>
<keyword evidence="14" id="KW-1185">Reference proteome</keyword>
<dbReference type="Pfam" id="PF25293">
    <property type="entry name" value="Beta-prop_EMC1_N"/>
    <property type="match status" value="1"/>
</dbReference>
<feature type="compositionally biased region" description="Polar residues" evidence="11">
    <location>
        <begin position="44"/>
        <end position="53"/>
    </location>
</feature>
<comment type="subunit">
    <text evidence="3">Component of the ER membrane protein complex (EMC).</text>
</comment>
<keyword evidence="5" id="KW-0812">Transmembrane</keyword>
<keyword evidence="7" id="KW-0256">Endoplasmic reticulum</keyword>
<dbReference type="OrthoDB" id="28092at2759"/>
<dbReference type="Pfam" id="PF03765">
    <property type="entry name" value="CRAL_TRIO_N"/>
    <property type="match status" value="1"/>
</dbReference>
<evidence type="ECO:0000313" key="14">
    <source>
        <dbReference type="Proteomes" id="UP000242877"/>
    </source>
</evidence>
<dbReference type="InterPro" id="IPR011678">
    <property type="entry name" value="EMC1_C"/>
</dbReference>
<dbReference type="Gene3D" id="1.10.8.20">
    <property type="entry name" value="N-terminal domain of phosphatidylinositol transfer protein sec14p"/>
    <property type="match status" value="1"/>
</dbReference>
<dbReference type="PANTHER" id="PTHR21573:SF0">
    <property type="entry name" value="ER MEMBRANE PROTEIN COMPLEX SUBUNIT 1"/>
    <property type="match status" value="1"/>
</dbReference>
<dbReference type="PANTHER" id="PTHR21573">
    <property type="entry name" value="ER MEMBRANE PROTEIN COMPLEX SUBUNIT 1"/>
    <property type="match status" value="1"/>
</dbReference>
<keyword evidence="6" id="KW-0732">Signal</keyword>
<dbReference type="InterPro" id="IPR015943">
    <property type="entry name" value="WD40/YVTN_repeat-like_dom_sf"/>
</dbReference>
<feature type="compositionally biased region" description="Low complexity" evidence="11">
    <location>
        <begin position="419"/>
        <end position="452"/>
    </location>
</feature>
<dbReference type="CDD" id="cd00170">
    <property type="entry name" value="SEC14"/>
    <property type="match status" value="1"/>
</dbReference>
<dbReference type="SMART" id="SM00516">
    <property type="entry name" value="SEC14"/>
    <property type="match status" value="1"/>
</dbReference>
<feature type="region of interest" description="Disordered" evidence="11">
    <location>
        <begin position="419"/>
        <end position="476"/>
    </location>
</feature>
<keyword evidence="8" id="KW-1133">Transmembrane helix</keyword>
<evidence type="ECO:0000256" key="4">
    <source>
        <dbReference type="ARBA" id="ARBA00020824"/>
    </source>
</evidence>
<dbReference type="EMBL" id="AZGZ01000018">
    <property type="protein sequence ID" value="KZZ90061.1"/>
    <property type="molecule type" value="Genomic_DNA"/>
</dbReference>
<accession>A0A167XGF3</accession>
<dbReference type="InterPro" id="IPR011074">
    <property type="entry name" value="CRAL/TRIO_N_dom"/>
</dbReference>
<dbReference type="SUPFAM" id="SSF50978">
    <property type="entry name" value="WD40 repeat-like"/>
    <property type="match status" value="1"/>
</dbReference>
<dbReference type="InterPro" id="IPR036865">
    <property type="entry name" value="CRAL-TRIO_dom_sf"/>
</dbReference>
<dbReference type="Pfam" id="PF07774">
    <property type="entry name" value="EMC1_C"/>
    <property type="match status" value="1"/>
</dbReference>
<comment type="caution">
    <text evidence="13">The sequence shown here is derived from an EMBL/GenBank/DDBJ whole genome shotgun (WGS) entry which is preliminary data.</text>
</comment>
<evidence type="ECO:0000313" key="13">
    <source>
        <dbReference type="EMBL" id="KZZ90061.1"/>
    </source>
</evidence>
<reference evidence="13 14" key="1">
    <citation type="journal article" date="2016" name="Genome Biol. Evol.">
        <title>Divergent and convergent evolution of fungal pathogenicity.</title>
        <authorList>
            <person name="Shang Y."/>
            <person name="Xiao G."/>
            <person name="Zheng P."/>
            <person name="Cen K."/>
            <person name="Zhan S."/>
            <person name="Wang C."/>
        </authorList>
    </citation>
    <scope>NUCLEOTIDE SEQUENCE [LARGE SCALE GENOMIC DNA]</scope>
    <source>
        <strain evidence="13 14">ARSEF 7405</strain>
    </source>
</reference>
<comment type="subcellular location">
    <subcellularLocation>
        <location evidence="1">Endoplasmic reticulum membrane</location>
        <topology evidence="1">Single-pass type I membrane protein</topology>
    </subcellularLocation>
</comment>
<dbReference type="InterPro" id="IPR011047">
    <property type="entry name" value="Quinoprotein_ADH-like_sf"/>
</dbReference>
<evidence type="ECO:0000256" key="7">
    <source>
        <dbReference type="ARBA" id="ARBA00022824"/>
    </source>
</evidence>
<dbReference type="InterPro" id="IPR036273">
    <property type="entry name" value="CRAL/TRIO_N_dom_sf"/>
</dbReference>
<dbReference type="Pfam" id="PF00650">
    <property type="entry name" value="CRAL_TRIO"/>
    <property type="match status" value="1"/>
</dbReference>
<dbReference type="InterPro" id="IPR002372">
    <property type="entry name" value="PQQ_rpt_dom"/>
</dbReference>
<dbReference type="PROSITE" id="PS50191">
    <property type="entry name" value="CRAL_TRIO"/>
    <property type="match status" value="1"/>
</dbReference>
<dbReference type="InterPro" id="IPR026895">
    <property type="entry name" value="EMC1"/>
</dbReference>
<evidence type="ECO:0000256" key="8">
    <source>
        <dbReference type="ARBA" id="ARBA00022989"/>
    </source>
</evidence>
<dbReference type="SUPFAM" id="SSF52087">
    <property type="entry name" value="CRAL/TRIO domain"/>
    <property type="match status" value="1"/>
</dbReference>
<dbReference type="InterPro" id="IPR058545">
    <property type="entry name" value="Beta-prop_EMC1_1st"/>
</dbReference>
<evidence type="ECO:0000256" key="6">
    <source>
        <dbReference type="ARBA" id="ARBA00022729"/>
    </source>
</evidence>
<dbReference type="GO" id="GO:0034975">
    <property type="term" value="P:protein folding in endoplasmic reticulum"/>
    <property type="evidence" value="ECO:0007669"/>
    <property type="project" value="TreeGrafter"/>
</dbReference>
<protein>
    <recommendedName>
        <fullName evidence="4">ER membrane protein complex subunit 1</fullName>
    </recommendedName>
</protein>
<organism evidence="13 14">
    <name type="scientific">Ascosphaera apis ARSEF 7405</name>
    <dbReference type="NCBI Taxonomy" id="392613"/>
    <lineage>
        <taxon>Eukaryota</taxon>
        <taxon>Fungi</taxon>
        <taxon>Dikarya</taxon>
        <taxon>Ascomycota</taxon>
        <taxon>Pezizomycotina</taxon>
        <taxon>Eurotiomycetes</taxon>
        <taxon>Eurotiomycetidae</taxon>
        <taxon>Onygenales</taxon>
        <taxon>Ascosphaeraceae</taxon>
        <taxon>Ascosphaera</taxon>
    </lineage>
</organism>
<dbReference type="InterPro" id="IPR018391">
    <property type="entry name" value="PQQ_b-propeller_rpt"/>
</dbReference>
<evidence type="ECO:0000256" key="2">
    <source>
        <dbReference type="ARBA" id="ARBA00007904"/>
    </source>
</evidence>